<evidence type="ECO:0000313" key="1">
    <source>
        <dbReference type="EMBL" id="KAJ7616570.1"/>
    </source>
</evidence>
<protein>
    <submittedName>
        <fullName evidence="1">Uncharacterized protein</fullName>
    </submittedName>
</protein>
<gene>
    <name evidence="1" type="ORF">FB45DRAFT_934491</name>
</gene>
<proteinExistence type="predicted"/>
<dbReference type="AlphaFoldDB" id="A0AAD7FF96"/>
<evidence type="ECO:0000313" key="2">
    <source>
        <dbReference type="Proteomes" id="UP001221142"/>
    </source>
</evidence>
<name>A0AAD7FF96_9AGAR</name>
<sequence>MDTKLLSPALPQELEREIFELAAYCRPLCVPSLMRVAWRVNRWVKPYLFRIVLLLEPPSVETRALKGTASYPCPDDEPFARYLSTPASTFRDSTRDLCLRHVSDEITEYLLSSALNLENLWISPHFSGPLAEMMRSLRLRRLACDLRHMFGPKTPIDFTHPIFSRLTHLEFFDYGAGLKSEFVSGLASLPHLTHLAFNDRTFVASALAVLETCASLRVLIFLTVYRTRESVVDVATAQQLGRDGRFVHMCCFRYIKDWHMGALTGNDYWARAEIFIAKRKAGEVNALEYRIEEDESEKLL</sequence>
<dbReference type="EMBL" id="JARKIF010000022">
    <property type="protein sequence ID" value="KAJ7616570.1"/>
    <property type="molecule type" value="Genomic_DNA"/>
</dbReference>
<keyword evidence="2" id="KW-1185">Reference proteome</keyword>
<dbReference type="SUPFAM" id="SSF52047">
    <property type="entry name" value="RNI-like"/>
    <property type="match status" value="1"/>
</dbReference>
<organism evidence="1 2">
    <name type="scientific">Roridomyces roridus</name>
    <dbReference type="NCBI Taxonomy" id="1738132"/>
    <lineage>
        <taxon>Eukaryota</taxon>
        <taxon>Fungi</taxon>
        <taxon>Dikarya</taxon>
        <taxon>Basidiomycota</taxon>
        <taxon>Agaricomycotina</taxon>
        <taxon>Agaricomycetes</taxon>
        <taxon>Agaricomycetidae</taxon>
        <taxon>Agaricales</taxon>
        <taxon>Marasmiineae</taxon>
        <taxon>Mycenaceae</taxon>
        <taxon>Roridomyces</taxon>
    </lineage>
</organism>
<reference evidence="1" key="1">
    <citation type="submission" date="2023-03" db="EMBL/GenBank/DDBJ databases">
        <title>Massive genome expansion in bonnet fungi (Mycena s.s.) driven by repeated elements and novel gene families across ecological guilds.</title>
        <authorList>
            <consortium name="Lawrence Berkeley National Laboratory"/>
            <person name="Harder C.B."/>
            <person name="Miyauchi S."/>
            <person name="Viragh M."/>
            <person name="Kuo A."/>
            <person name="Thoen E."/>
            <person name="Andreopoulos B."/>
            <person name="Lu D."/>
            <person name="Skrede I."/>
            <person name="Drula E."/>
            <person name="Henrissat B."/>
            <person name="Morin E."/>
            <person name="Kohler A."/>
            <person name="Barry K."/>
            <person name="LaButti K."/>
            <person name="Morin E."/>
            <person name="Salamov A."/>
            <person name="Lipzen A."/>
            <person name="Mereny Z."/>
            <person name="Hegedus B."/>
            <person name="Baldrian P."/>
            <person name="Stursova M."/>
            <person name="Weitz H."/>
            <person name="Taylor A."/>
            <person name="Grigoriev I.V."/>
            <person name="Nagy L.G."/>
            <person name="Martin F."/>
            <person name="Kauserud H."/>
        </authorList>
    </citation>
    <scope>NUCLEOTIDE SEQUENCE</scope>
    <source>
        <strain evidence="1">9284</strain>
    </source>
</reference>
<accession>A0AAD7FF96</accession>
<dbReference type="Proteomes" id="UP001221142">
    <property type="component" value="Unassembled WGS sequence"/>
</dbReference>
<comment type="caution">
    <text evidence="1">The sequence shown here is derived from an EMBL/GenBank/DDBJ whole genome shotgun (WGS) entry which is preliminary data.</text>
</comment>